<dbReference type="RefSeq" id="WP_265143512.1">
    <property type="nucleotide sequence ID" value="NZ_JAPCHZ010000001.1"/>
</dbReference>
<proteinExistence type="predicted"/>
<protein>
    <submittedName>
        <fullName evidence="2">Heme-binding domain-containing protein</fullName>
    </submittedName>
</protein>
<keyword evidence="3" id="KW-1185">Reference proteome</keyword>
<name>A0ABT3JKK7_9FLAO</name>
<dbReference type="SMART" id="SM01235">
    <property type="entry name" value="Haem_bd"/>
    <property type="match status" value="1"/>
</dbReference>
<reference evidence="2 3" key="1">
    <citation type="submission" date="2022-10" db="EMBL/GenBank/DDBJ databases">
        <title>Kaistella sp. BT-6-1-3.</title>
        <authorList>
            <person name="Ai J."/>
            <person name="Deng Z."/>
        </authorList>
    </citation>
    <scope>NUCLEOTIDE SEQUENCE [LARGE SCALE GENOMIC DNA]</scope>
    <source>
        <strain evidence="2 3">BT6-1-3</strain>
    </source>
</reference>
<feature type="domain" description="Haem-binding" evidence="1">
    <location>
        <begin position="9"/>
        <end position="144"/>
    </location>
</feature>
<dbReference type="EMBL" id="JAPCHZ010000001">
    <property type="protein sequence ID" value="MCW4451313.1"/>
    <property type="molecule type" value="Genomic_DNA"/>
</dbReference>
<evidence type="ECO:0000313" key="3">
    <source>
        <dbReference type="Proteomes" id="UP001209107"/>
    </source>
</evidence>
<comment type="caution">
    <text evidence="2">The sequence shown here is derived from an EMBL/GenBank/DDBJ whole genome shotgun (WGS) entry which is preliminary data.</text>
</comment>
<evidence type="ECO:0000259" key="1">
    <source>
        <dbReference type="SMART" id="SM01235"/>
    </source>
</evidence>
<organism evidence="2 3">
    <name type="scientific">Kaistella yananensis</name>
    <dbReference type="NCBI Taxonomy" id="2989820"/>
    <lineage>
        <taxon>Bacteria</taxon>
        <taxon>Pseudomonadati</taxon>
        <taxon>Bacteroidota</taxon>
        <taxon>Flavobacteriia</taxon>
        <taxon>Flavobacteriales</taxon>
        <taxon>Weeksellaceae</taxon>
        <taxon>Chryseobacterium group</taxon>
        <taxon>Kaistella</taxon>
    </lineage>
</organism>
<dbReference type="Proteomes" id="UP001209107">
    <property type="component" value="Unassembled WGS sequence"/>
</dbReference>
<sequence>MKKILVILLVALVLIQFFPIDKNNPAPTPGMDLLKIKNTPEATATLIRNGCYDCHSNESKYPWYSNVQPIAWFLKDHIDEGRKELNFSTFATYEPKRQAHKLFEAVDMIEKGEMPLDSYILAHPEAKYTEAQKQQVIQYLKSLEKEIRVMNDLPAETAKK</sequence>
<evidence type="ECO:0000313" key="2">
    <source>
        <dbReference type="EMBL" id="MCW4451313.1"/>
    </source>
</evidence>
<dbReference type="InterPro" id="IPR025992">
    <property type="entry name" value="Haem-bd"/>
</dbReference>
<accession>A0ABT3JKK7</accession>
<dbReference type="Pfam" id="PF14376">
    <property type="entry name" value="Haem_bd"/>
    <property type="match status" value="1"/>
</dbReference>
<gene>
    <name evidence="2" type="ORF">OK344_03735</name>
</gene>